<protein>
    <submittedName>
        <fullName evidence="2">Uncharacterized protein</fullName>
    </submittedName>
</protein>
<dbReference type="Proteomes" id="UP001497444">
    <property type="component" value="Chromosome 5"/>
</dbReference>
<keyword evidence="3" id="KW-1185">Reference proteome</keyword>
<gene>
    <name evidence="2" type="ORF">CSSPJE1EN1_LOCUS19548</name>
</gene>
<feature type="compositionally biased region" description="Basic and acidic residues" evidence="1">
    <location>
        <begin position="209"/>
        <end position="221"/>
    </location>
</feature>
<organism evidence="2 3">
    <name type="scientific">Sphagnum jensenii</name>
    <dbReference type="NCBI Taxonomy" id="128206"/>
    <lineage>
        <taxon>Eukaryota</taxon>
        <taxon>Viridiplantae</taxon>
        <taxon>Streptophyta</taxon>
        <taxon>Embryophyta</taxon>
        <taxon>Bryophyta</taxon>
        <taxon>Sphagnophytina</taxon>
        <taxon>Sphagnopsida</taxon>
        <taxon>Sphagnales</taxon>
        <taxon>Sphagnaceae</taxon>
        <taxon>Sphagnum</taxon>
    </lineage>
</organism>
<evidence type="ECO:0000256" key="1">
    <source>
        <dbReference type="SAM" id="MobiDB-lite"/>
    </source>
</evidence>
<feature type="region of interest" description="Disordered" evidence="1">
    <location>
        <begin position="209"/>
        <end position="241"/>
    </location>
</feature>
<sequence length="594" mass="65951">MRMYQLHRALCAVPVDHNKLSFILYEVADFCEPKDNKTSTAGEALGVTALQMMEIALRDRLQYQPSSAAPQPSGLHPNDILVNIQLSPYTHSRTVVAGSSTWELRSPSIRKRFFQETTQETREGDFKNLADIELTDIPDPAGLCHFSELSHSSVNLSSTSVTHQEEDCALRMELAGQPVPGQPHCIAAADNEVLSSSHQGRQKDFEDQHRDLGNDIDHGNDDIVPPKGLPKGRGADSSSKMSTGNALLLLDPKQKIMTLESTCKTQKCDVGNLAGTGSPDIAELMSAYFGTFSDSADWLSSMMIPNQEGHCDLPMQMVGQFEQPVLDQLHCIAAAHKGQPSSSHQGRYIATQPVCIESPFGQGDDILNPTTIVSGQPCLAPYDKGKQQEEQRQSYDSIVGSPVPQQDAPGFVNLPDSAELSEIPGSLNYLEGESVQPILLHEPKCSEIDRMHVYNLKTDSKGNIVGGKTIWQTRLKSYMYSILDFGILEIKKQPTANLDKIYAKMNEDFTYSPRPLDKAFMYDCIRERVRDLRSNWKKKWKANRVDKPIDCPEAAWETLTEYWSTDKVMAEAEKMKKARAAVKNPSHVGRGGRK</sequence>
<evidence type="ECO:0000313" key="2">
    <source>
        <dbReference type="EMBL" id="CAK9274070.1"/>
    </source>
</evidence>
<name>A0ABP0X4Q0_9BRYO</name>
<reference evidence="2" key="1">
    <citation type="submission" date="2024-02" db="EMBL/GenBank/DDBJ databases">
        <authorList>
            <consortium name="ELIXIR-Norway"/>
            <consortium name="Elixir Norway"/>
        </authorList>
    </citation>
    <scope>NUCLEOTIDE SEQUENCE</scope>
</reference>
<proteinExistence type="predicted"/>
<evidence type="ECO:0000313" key="3">
    <source>
        <dbReference type="Proteomes" id="UP001497444"/>
    </source>
</evidence>
<accession>A0ABP0X4Q0</accession>
<dbReference type="EMBL" id="OZ020100">
    <property type="protein sequence ID" value="CAK9274070.1"/>
    <property type="molecule type" value="Genomic_DNA"/>
</dbReference>